<dbReference type="Gene3D" id="3.30.420.10">
    <property type="entry name" value="Ribonuclease H-like superfamily/Ribonuclease H"/>
    <property type="match status" value="1"/>
</dbReference>
<dbReference type="PANTHER" id="PTHR35004:SF7">
    <property type="entry name" value="INTEGRASE PROTEIN"/>
    <property type="match status" value="1"/>
</dbReference>
<dbReference type="Pfam" id="PF00665">
    <property type="entry name" value="rve"/>
    <property type="match status" value="1"/>
</dbReference>
<proteinExistence type="predicted"/>
<dbReference type="Proteomes" id="UP000176422">
    <property type="component" value="Unassembled WGS sequence"/>
</dbReference>
<dbReference type="PROSITE" id="PS50994">
    <property type="entry name" value="INTEGRASE"/>
    <property type="match status" value="1"/>
</dbReference>
<dbReference type="GO" id="GO:0003676">
    <property type="term" value="F:nucleic acid binding"/>
    <property type="evidence" value="ECO:0007669"/>
    <property type="project" value="InterPro"/>
</dbReference>
<sequence length="315" mass="36450">MAKTVQEERLRWVLPIAEKRIKLVDSAKVCPHGARSLERWVAAYKRDGAEGLIPKSTTPHTHPEETPIHIKEKIIALRKEKKLCALKLHWLLERTGTSVPVRTVGKILKQEGLVRKYRTKKITYKYIRAERQPGDLVEIDVKYVPGRIANKRYFQYTAIDCASRWRHLAVYDEQSNGNSIRFLREVLDRFPHPIKAIKTDNGSVFTNRYIGTTNRSDCTVKTVHALDLFCAEHDIVHYLIDPGKPAQNGTVERSHRSDQETFYDDAKFVSFADLRKRLRVWNTEYNDLLHCGLQGKSPNEFINEFRHAKPPNVLA</sequence>
<dbReference type="PANTHER" id="PTHR35004">
    <property type="entry name" value="TRANSPOSASE RV3428C-RELATED"/>
    <property type="match status" value="1"/>
</dbReference>
<evidence type="ECO:0000259" key="1">
    <source>
        <dbReference type="PROSITE" id="PS50994"/>
    </source>
</evidence>
<dbReference type="InterPro" id="IPR036397">
    <property type="entry name" value="RNaseH_sf"/>
</dbReference>
<protein>
    <recommendedName>
        <fullName evidence="1">Integrase catalytic domain-containing protein</fullName>
    </recommendedName>
</protein>
<dbReference type="InterPro" id="IPR012337">
    <property type="entry name" value="RNaseH-like_sf"/>
</dbReference>
<dbReference type="SUPFAM" id="SSF53098">
    <property type="entry name" value="Ribonuclease H-like"/>
    <property type="match status" value="1"/>
</dbReference>
<gene>
    <name evidence="2" type="ORF">A2372_03520</name>
</gene>
<dbReference type="STRING" id="1802559.A2372_03520"/>
<dbReference type="GO" id="GO:0015074">
    <property type="term" value="P:DNA integration"/>
    <property type="evidence" value="ECO:0007669"/>
    <property type="project" value="InterPro"/>
</dbReference>
<dbReference type="AlphaFoldDB" id="A0A1F8DWE4"/>
<reference evidence="2 3" key="1">
    <citation type="journal article" date="2016" name="Nat. Commun.">
        <title>Thousands of microbial genomes shed light on interconnected biogeochemical processes in an aquifer system.</title>
        <authorList>
            <person name="Anantharaman K."/>
            <person name="Brown C.T."/>
            <person name="Hug L.A."/>
            <person name="Sharon I."/>
            <person name="Castelle C.J."/>
            <person name="Probst A.J."/>
            <person name="Thomas B.C."/>
            <person name="Singh A."/>
            <person name="Wilkins M.J."/>
            <person name="Karaoz U."/>
            <person name="Brodie E.L."/>
            <person name="Williams K.H."/>
            <person name="Hubbard S.S."/>
            <person name="Banfield J.F."/>
        </authorList>
    </citation>
    <scope>NUCLEOTIDE SEQUENCE [LARGE SCALE GENOMIC DNA]</scope>
</reference>
<feature type="domain" description="Integrase catalytic" evidence="1">
    <location>
        <begin position="129"/>
        <end position="306"/>
    </location>
</feature>
<evidence type="ECO:0000313" key="2">
    <source>
        <dbReference type="EMBL" id="OGM92891.1"/>
    </source>
</evidence>
<dbReference type="InterPro" id="IPR001584">
    <property type="entry name" value="Integrase_cat-core"/>
</dbReference>
<comment type="caution">
    <text evidence="2">The sequence shown here is derived from an EMBL/GenBank/DDBJ whole genome shotgun (WGS) entry which is preliminary data.</text>
</comment>
<evidence type="ECO:0000313" key="3">
    <source>
        <dbReference type="Proteomes" id="UP000176422"/>
    </source>
</evidence>
<name>A0A1F8DWE4_9BACT</name>
<dbReference type="EMBL" id="MGIT01000002">
    <property type="protein sequence ID" value="OGM92891.1"/>
    <property type="molecule type" value="Genomic_DNA"/>
</dbReference>
<accession>A0A1F8DWE4</accession>
<organism evidence="2 3">
    <name type="scientific">Candidatus Wolfebacteria bacterium RIFOXYB1_FULL_54_12</name>
    <dbReference type="NCBI Taxonomy" id="1802559"/>
    <lineage>
        <taxon>Bacteria</taxon>
        <taxon>Candidatus Wolfeibacteriota</taxon>
    </lineage>
</organism>